<evidence type="ECO:0000313" key="1">
    <source>
        <dbReference type="EMBL" id="KAK4722343.1"/>
    </source>
</evidence>
<organism evidence="1 2">
    <name type="scientific">Solanum pinnatisectum</name>
    <name type="common">tansyleaf nightshade</name>
    <dbReference type="NCBI Taxonomy" id="50273"/>
    <lineage>
        <taxon>Eukaryota</taxon>
        <taxon>Viridiplantae</taxon>
        <taxon>Streptophyta</taxon>
        <taxon>Embryophyta</taxon>
        <taxon>Tracheophyta</taxon>
        <taxon>Spermatophyta</taxon>
        <taxon>Magnoliopsida</taxon>
        <taxon>eudicotyledons</taxon>
        <taxon>Gunneridae</taxon>
        <taxon>Pentapetalae</taxon>
        <taxon>asterids</taxon>
        <taxon>lamiids</taxon>
        <taxon>Solanales</taxon>
        <taxon>Solanaceae</taxon>
        <taxon>Solanoideae</taxon>
        <taxon>Solaneae</taxon>
        <taxon>Solanum</taxon>
    </lineage>
</organism>
<gene>
    <name evidence="1" type="ORF">R3W88_012576</name>
</gene>
<evidence type="ECO:0000313" key="2">
    <source>
        <dbReference type="Proteomes" id="UP001311915"/>
    </source>
</evidence>
<dbReference type="AlphaFoldDB" id="A0AAV9LA25"/>
<reference evidence="1 2" key="1">
    <citation type="submission" date="2023-10" db="EMBL/GenBank/DDBJ databases">
        <title>Genome-Wide Identification Analysis in wild type Solanum Pinnatisectum Reveals Some Genes Defensing Phytophthora Infestans.</title>
        <authorList>
            <person name="Sun C."/>
        </authorList>
    </citation>
    <scope>NUCLEOTIDE SEQUENCE [LARGE SCALE GENOMIC DNA]</scope>
    <source>
        <strain evidence="1">LQN</strain>
        <tissue evidence="1">Leaf</tissue>
    </source>
</reference>
<evidence type="ECO:0008006" key="3">
    <source>
        <dbReference type="Google" id="ProtNLM"/>
    </source>
</evidence>
<keyword evidence="2" id="KW-1185">Reference proteome</keyword>
<accession>A0AAV9LA25</accession>
<proteinExistence type="predicted"/>
<protein>
    <recommendedName>
        <fullName evidence="3">Protein FAR1-RELATED SEQUENCE</fullName>
    </recommendedName>
</protein>
<name>A0AAV9LA25_9SOLN</name>
<dbReference type="PANTHER" id="PTHR47718:SF13">
    <property type="entry name" value="OS09G0290500 PROTEIN"/>
    <property type="match status" value="1"/>
</dbReference>
<dbReference type="Proteomes" id="UP001311915">
    <property type="component" value="Unassembled WGS sequence"/>
</dbReference>
<comment type="caution">
    <text evidence="1">The sequence shown here is derived from an EMBL/GenBank/DDBJ whole genome shotgun (WGS) entry which is preliminary data.</text>
</comment>
<dbReference type="PANTHER" id="PTHR47718">
    <property type="entry name" value="OS01G0519700 PROTEIN"/>
    <property type="match status" value="1"/>
</dbReference>
<dbReference type="EMBL" id="JAWPEI010000007">
    <property type="protein sequence ID" value="KAK4722343.1"/>
    <property type="molecule type" value="Genomic_DNA"/>
</dbReference>
<sequence length="101" mass="11618">MSKKEEGNWVVCRLVAEHYHELASPNSQKFLRSKRKKTDAQKNFIDLLDNSRVRSSKIASVLINQDGGVNQLNLTSQDIQNSLQTRRQKILKDKSRHTSLV</sequence>